<dbReference type="Proteomes" id="UP001153069">
    <property type="component" value="Unassembled WGS sequence"/>
</dbReference>
<evidence type="ECO:0000256" key="2">
    <source>
        <dbReference type="SAM" id="SignalP"/>
    </source>
</evidence>
<evidence type="ECO:0000256" key="1">
    <source>
        <dbReference type="SAM" id="MobiDB-lite"/>
    </source>
</evidence>
<accession>A0A9N8H8U5</accession>
<evidence type="ECO:0000313" key="4">
    <source>
        <dbReference type="Proteomes" id="UP001153069"/>
    </source>
</evidence>
<comment type="caution">
    <text evidence="3">The sequence shown here is derived from an EMBL/GenBank/DDBJ whole genome shotgun (WGS) entry which is preliminary data.</text>
</comment>
<feature type="signal peptide" evidence="2">
    <location>
        <begin position="1"/>
        <end position="21"/>
    </location>
</feature>
<feature type="region of interest" description="Disordered" evidence="1">
    <location>
        <begin position="637"/>
        <end position="663"/>
    </location>
</feature>
<feature type="chain" id="PRO_5040500061" evidence="2">
    <location>
        <begin position="22"/>
        <end position="663"/>
    </location>
</feature>
<reference evidence="3" key="1">
    <citation type="submission" date="2020-06" db="EMBL/GenBank/DDBJ databases">
        <authorList>
            <consortium name="Plant Systems Biology data submission"/>
        </authorList>
    </citation>
    <scope>NUCLEOTIDE SEQUENCE</scope>
    <source>
        <strain evidence="3">D6</strain>
    </source>
</reference>
<feature type="region of interest" description="Disordered" evidence="1">
    <location>
        <begin position="202"/>
        <end position="221"/>
    </location>
</feature>
<dbReference type="AlphaFoldDB" id="A0A9N8H8U5"/>
<dbReference type="EMBL" id="CAICTM010000251">
    <property type="protein sequence ID" value="CAB9506048.1"/>
    <property type="molecule type" value="Genomic_DNA"/>
</dbReference>
<keyword evidence="2" id="KW-0732">Signal</keyword>
<gene>
    <name evidence="3" type="ORF">SEMRO_252_G099560.1</name>
</gene>
<keyword evidence="4" id="KW-1185">Reference proteome</keyword>
<name>A0A9N8H8U5_9STRA</name>
<protein>
    <submittedName>
        <fullName evidence="3">Uncharacterized protein</fullName>
    </submittedName>
</protein>
<organism evidence="3 4">
    <name type="scientific">Seminavis robusta</name>
    <dbReference type="NCBI Taxonomy" id="568900"/>
    <lineage>
        <taxon>Eukaryota</taxon>
        <taxon>Sar</taxon>
        <taxon>Stramenopiles</taxon>
        <taxon>Ochrophyta</taxon>
        <taxon>Bacillariophyta</taxon>
        <taxon>Bacillariophyceae</taxon>
        <taxon>Bacillariophycidae</taxon>
        <taxon>Naviculales</taxon>
        <taxon>Naviculaceae</taxon>
        <taxon>Seminavis</taxon>
    </lineage>
</organism>
<evidence type="ECO:0000313" key="3">
    <source>
        <dbReference type="EMBL" id="CAB9506048.1"/>
    </source>
</evidence>
<proteinExistence type="predicted"/>
<sequence>MSLTVLLLLPALLICLVSASASDDYTIPVGVETCVETDPSFGLVSGFQSICITPHRSDKLTWTATRNGETCEYSRKYNSGICYEYHNDHVESVPGYKLRCQGLTIKVCGKTPADLTASVVAHKSGSAHKSDSDEDNPIGAIFGFMLIGFFLYIRFSRRPVQVFRPIYNRVPTSAATAGTVELPVAVAEVSTEVDDDHIPVATATPVHPTMTSNQKKRPPTNISSHLLKIDPLIKEIVQEAKQGKLVTFMEAMESYHGEGLWDTRCRYVSIAGDYLQYPSIKSPTGEDVSEDLFWQNTLRALAPQLDDLEAGNNNTAKAALYCLRGESLITLAWKHRGCGWSHTVTSTQRQKMHQCLEKARTILLEAAALDPRDPTPYAILQNVALGLSGRAAGQEWLQRALHRDSCNFRALTTHSYLLSRKWHGVSDYECIDFARKFVADHPRKHPVQLLLISVLHMQYTDPAWSASRKRQLIEAPWVRETTLDIFRNVYTNQSHPPIHSFVRREMYDKMVRWLECCVNAGVLPTHILGEAKRLPNRPPPAAQQTHQRPLKQVDTMTIRELKMELEIYGISARQFVEKPDLKGAVVAARRARGLITESATSTTSAAAVASATGTTSSAAKAAATSAAFGTVESVPPSISEQVQAREPWQPGPGESWMEPIDIE</sequence>